<dbReference type="AlphaFoldDB" id="A0A1V9Y2D4"/>
<reference evidence="1 2" key="1">
    <citation type="journal article" date="2017" name="Gigascience">
        <title>Draft genome of the honey bee ectoparasitic mite, Tropilaelaps mercedesae, is shaped by the parasitic life history.</title>
        <authorList>
            <person name="Dong X."/>
            <person name="Armstrong S.D."/>
            <person name="Xia D."/>
            <person name="Makepeace B.L."/>
            <person name="Darby A.C."/>
            <person name="Kadowaki T."/>
        </authorList>
    </citation>
    <scope>NUCLEOTIDE SEQUENCE [LARGE SCALE GENOMIC DNA]</scope>
    <source>
        <strain evidence="1">Wuxi-XJTLU</strain>
    </source>
</reference>
<dbReference type="Proteomes" id="UP000192247">
    <property type="component" value="Unassembled WGS sequence"/>
</dbReference>
<organism evidence="1 2">
    <name type="scientific">Tropilaelaps mercedesae</name>
    <dbReference type="NCBI Taxonomy" id="418985"/>
    <lineage>
        <taxon>Eukaryota</taxon>
        <taxon>Metazoa</taxon>
        <taxon>Ecdysozoa</taxon>
        <taxon>Arthropoda</taxon>
        <taxon>Chelicerata</taxon>
        <taxon>Arachnida</taxon>
        <taxon>Acari</taxon>
        <taxon>Parasitiformes</taxon>
        <taxon>Mesostigmata</taxon>
        <taxon>Gamasina</taxon>
        <taxon>Dermanyssoidea</taxon>
        <taxon>Laelapidae</taxon>
        <taxon>Tropilaelaps</taxon>
    </lineage>
</organism>
<evidence type="ECO:0000313" key="1">
    <source>
        <dbReference type="EMBL" id="OQR79865.1"/>
    </source>
</evidence>
<sequence length="17" mass="1998">MMQRVFRGSLSTQDQIT</sequence>
<comment type="caution">
    <text evidence="1">The sequence shown here is derived from an EMBL/GenBank/DDBJ whole genome shotgun (WGS) entry which is preliminary data.</text>
</comment>
<dbReference type="InParanoid" id="A0A1V9Y2D4"/>
<proteinExistence type="predicted"/>
<name>A0A1V9Y2D4_9ACAR</name>
<evidence type="ECO:0000313" key="2">
    <source>
        <dbReference type="Proteomes" id="UP000192247"/>
    </source>
</evidence>
<dbReference type="EMBL" id="MNPL01000596">
    <property type="protein sequence ID" value="OQR79865.1"/>
    <property type="molecule type" value="Genomic_DNA"/>
</dbReference>
<keyword evidence="2" id="KW-1185">Reference proteome</keyword>
<gene>
    <name evidence="1" type="ORF">BIW11_05436</name>
</gene>
<accession>A0A1V9Y2D4</accession>
<protein>
    <submittedName>
        <fullName evidence="1">Uncharacterized protein</fullName>
    </submittedName>
</protein>